<evidence type="ECO:0000259" key="7">
    <source>
        <dbReference type="Pfam" id="PF02687"/>
    </source>
</evidence>
<protein>
    <submittedName>
        <fullName evidence="8">FtsX-like permease family protein</fullName>
    </submittedName>
</protein>
<organism evidence="8 9">
    <name type="scientific">Dongia sedimenti</name>
    <dbReference type="NCBI Taxonomy" id="3064282"/>
    <lineage>
        <taxon>Bacteria</taxon>
        <taxon>Pseudomonadati</taxon>
        <taxon>Pseudomonadota</taxon>
        <taxon>Alphaproteobacteria</taxon>
        <taxon>Rhodospirillales</taxon>
        <taxon>Dongiaceae</taxon>
        <taxon>Dongia</taxon>
    </lineage>
</organism>
<evidence type="ECO:0000313" key="9">
    <source>
        <dbReference type="Proteomes" id="UP001230156"/>
    </source>
</evidence>
<proteinExistence type="predicted"/>
<feature type="transmembrane region" description="Helical" evidence="6">
    <location>
        <begin position="266"/>
        <end position="286"/>
    </location>
</feature>
<dbReference type="InterPro" id="IPR004513">
    <property type="entry name" value="FtsX"/>
</dbReference>
<dbReference type="PANTHER" id="PTHR47755:SF1">
    <property type="entry name" value="CELL DIVISION PROTEIN FTSX"/>
    <property type="match status" value="1"/>
</dbReference>
<dbReference type="RefSeq" id="WP_379954060.1">
    <property type="nucleotide sequence ID" value="NZ_JAUYVI010000001.1"/>
</dbReference>
<keyword evidence="9" id="KW-1185">Reference proteome</keyword>
<evidence type="ECO:0000256" key="6">
    <source>
        <dbReference type="SAM" id="Phobius"/>
    </source>
</evidence>
<keyword evidence="4 6" id="KW-1133">Transmembrane helix</keyword>
<gene>
    <name evidence="8" type="ORF">Q8A70_03295</name>
</gene>
<keyword evidence="5 6" id="KW-0472">Membrane</keyword>
<reference evidence="9" key="1">
    <citation type="submission" date="2023-08" db="EMBL/GenBank/DDBJ databases">
        <title>Rhodospirillaceae gen. nov., a novel taxon isolated from the Yangtze River Yuezi River estuary sludge.</title>
        <authorList>
            <person name="Ruan L."/>
        </authorList>
    </citation>
    <scope>NUCLEOTIDE SEQUENCE [LARGE SCALE GENOMIC DNA]</scope>
    <source>
        <strain evidence="9">R-7</strain>
    </source>
</reference>
<keyword evidence="3 6" id="KW-0812">Transmembrane</keyword>
<dbReference type="PANTHER" id="PTHR47755">
    <property type="entry name" value="CELL DIVISION PROTEIN FTSX"/>
    <property type="match status" value="1"/>
</dbReference>
<evidence type="ECO:0000256" key="1">
    <source>
        <dbReference type="ARBA" id="ARBA00004651"/>
    </source>
</evidence>
<feature type="domain" description="ABC3 transporter permease C-terminal" evidence="7">
    <location>
        <begin position="171"/>
        <end position="292"/>
    </location>
</feature>
<feature type="transmembrane region" description="Helical" evidence="6">
    <location>
        <begin position="167"/>
        <end position="187"/>
    </location>
</feature>
<evidence type="ECO:0000256" key="5">
    <source>
        <dbReference type="ARBA" id="ARBA00023136"/>
    </source>
</evidence>
<comment type="caution">
    <text evidence="8">The sequence shown here is derived from an EMBL/GenBank/DDBJ whole genome shotgun (WGS) entry which is preliminary data.</text>
</comment>
<evidence type="ECO:0000256" key="2">
    <source>
        <dbReference type="ARBA" id="ARBA00022475"/>
    </source>
</evidence>
<evidence type="ECO:0000256" key="3">
    <source>
        <dbReference type="ARBA" id="ARBA00022692"/>
    </source>
</evidence>
<dbReference type="EMBL" id="JAUYVI010000001">
    <property type="protein sequence ID" value="MDQ7246670.1"/>
    <property type="molecule type" value="Genomic_DNA"/>
</dbReference>
<comment type="subcellular location">
    <subcellularLocation>
        <location evidence="1">Cell membrane</location>
        <topology evidence="1">Multi-pass membrane protein</topology>
    </subcellularLocation>
</comment>
<keyword evidence="2" id="KW-1003">Cell membrane</keyword>
<feature type="transmembrane region" description="Helical" evidence="6">
    <location>
        <begin position="20"/>
        <end position="39"/>
    </location>
</feature>
<accession>A0ABU0YG36</accession>
<dbReference type="Pfam" id="PF02687">
    <property type="entry name" value="FtsX"/>
    <property type="match status" value="1"/>
</dbReference>
<sequence>MFGHSDLPLNRDASARFLPWIIGFMTYLCVIAVAAGLTVDRVAERWRQGLAGNLTVELPFPAELETEKRAEQLDQAMELVADTPGVTGATVLEDHQIAALLEPWLGPDAGQLDVPLPTMIAVTRRTDAVIDLAGLKTKLRQIVPDAEVDDHGDWVADALGFLRSLQALAGALSALALGAAALTVIFVTRTGLATHRGVIEVVHLIGAPDRYIARQFQAQALKLGILGGVVGLGFGAATVLGIGRLIAFSLDAANPGLAFDFRLLPWQWVVLGALPLVVALLAMFTARRTVLRSLAKML</sequence>
<feature type="transmembrane region" description="Helical" evidence="6">
    <location>
        <begin position="223"/>
        <end position="246"/>
    </location>
</feature>
<dbReference type="Proteomes" id="UP001230156">
    <property type="component" value="Unassembled WGS sequence"/>
</dbReference>
<name>A0ABU0YG36_9PROT</name>
<evidence type="ECO:0000313" key="8">
    <source>
        <dbReference type="EMBL" id="MDQ7246670.1"/>
    </source>
</evidence>
<dbReference type="InterPro" id="IPR003838">
    <property type="entry name" value="ABC3_permease_C"/>
</dbReference>
<evidence type="ECO:0000256" key="4">
    <source>
        <dbReference type="ARBA" id="ARBA00022989"/>
    </source>
</evidence>